<dbReference type="SUPFAM" id="SSF144083">
    <property type="entry name" value="Magnesium transport protein CorA, transmembrane region"/>
    <property type="match status" value="1"/>
</dbReference>
<gene>
    <name evidence="6" type="ORF">CC80DRAFT_595778</name>
</gene>
<evidence type="ECO:0000256" key="5">
    <source>
        <dbReference type="SAM" id="Phobius"/>
    </source>
</evidence>
<evidence type="ECO:0000256" key="3">
    <source>
        <dbReference type="ARBA" id="ARBA00022989"/>
    </source>
</evidence>
<dbReference type="InterPro" id="IPR045863">
    <property type="entry name" value="CorA_TM1_TM2"/>
</dbReference>
<organism evidence="6 7">
    <name type="scientific">Byssothecium circinans</name>
    <dbReference type="NCBI Taxonomy" id="147558"/>
    <lineage>
        <taxon>Eukaryota</taxon>
        <taxon>Fungi</taxon>
        <taxon>Dikarya</taxon>
        <taxon>Ascomycota</taxon>
        <taxon>Pezizomycotina</taxon>
        <taxon>Dothideomycetes</taxon>
        <taxon>Pleosporomycetidae</taxon>
        <taxon>Pleosporales</taxon>
        <taxon>Massarineae</taxon>
        <taxon>Massarinaceae</taxon>
        <taxon>Byssothecium</taxon>
    </lineage>
</organism>
<comment type="subcellular location">
    <subcellularLocation>
        <location evidence="1">Membrane</location>
        <topology evidence="1">Multi-pass membrane protein</topology>
    </subcellularLocation>
</comment>
<feature type="transmembrane region" description="Helical" evidence="5">
    <location>
        <begin position="217"/>
        <end position="242"/>
    </location>
</feature>
<dbReference type="GO" id="GO:0016020">
    <property type="term" value="C:membrane"/>
    <property type="evidence" value="ECO:0007669"/>
    <property type="project" value="UniProtKB-SubCell"/>
</dbReference>
<evidence type="ECO:0000313" key="7">
    <source>
        <dbReference type="Proteomes" id="UP000800035"/>
    </source>
</evidence>
<evidence type="ECO:0000313" key="6">
    <source>
        <dbReference type="EMBL" id="KAF1953583.1"/>
    </source>
</evidence>
<protein>
    <submittedName>
        <fullName evidence="6">Uncharacterized protein</fullName>
    </submittedName>
</protein>
<proteinExistence type="predicted"/>
<accession>A0A6A5TL39</accession>
<reference evidence="6" key="1">
    <citation type="journal article" date="2020" name="Stud. Mycol.">
        <title>101 Dothideomycetes genomes: a test case for predicting lifestyles and emergence of pathogens.</title>
        <authorList>
            <person name="Haridas S."/>
            <person name="Albert R."/>
            <person name="Binder M."/>
            <person name="Bloem J."/>
            <person name="Labutti K."/>
            <person name="Salamov A."/>
            <person name="Andreopoulos B."/>
            <person name="Baker S."/>
            <person name="Barry K."/>
            <person name="Bills G."/>
            <person name="Bluhm B."/>
            <person name="Cannon C."/>
            <person name="Castanera R."/>
            <person name="Culley D."/>
            <person name="Daum C."/>
            <person name="Ezra D."/>
            <person name="Gonzalez J."/>
            <person name="Henrissat B."/>
            <person name="Kuo A."/>
            <person name="Liang C."/>
            <person name="Lipzen A."/>
            <person name="Lutzoni F."/>
            <person name="Magnuson J."/>
            <person name="Mondo S."/>
            <person name="Nolan M."/>
            <person name="Ohm R."/>
            <person name="Pangilinan J."/>
            <person name="Park H.-J."/>
            <person name="Ramirez L."/>
            <person name="Alfaro M."/>
            <person name="Sun H."/>
            <person name="Tritt A."/>
            <person name="Yoshinaga Y."/>
            <person name="Zwiers L.-H."/>
            <person name="Turgeon B."/>
            <person name="Goodwin S."/>
            <person name="Spatafora J."/>
            <person name="Crous P."/>
            <person name="Grigoriev I."/>
        </authorList>
    </citation>
    <scope>NUCLEOTIDE SEQUENCE</scope>
    <source>
        <strain evidence="6">CBS 675.92</strain>
    </source>
</reference>
<dbReference type="OrthoDB" id="1577640at2759"/>
<name>A0A6A5TL39_9PLEO</name>
<evidence type="ECO:0000256" key="2">
    <source>
        <dbReference type="ARBA" id="ARBA00022692"/>
    </source>
</evidence>
<feature type="transmembrane region" description="Helical" evidence="5">
    <location>
        <begin position="175"/>
        <end position="197"/>
    </location>
</feature>
<dbReference type="Proteomes" id="UP000800035">
    <property type="component" value="Unassembled WGS sequence"/>
</dbReference>
<sequence>MPLLELFRVKKPLPSSNLPFILQTVLFTSEANEGKPIQDLRLDLVHFKIKQISRDTDTGHISYSLYQVTSFTPYNAAGHPSFVLDCPRDTKTQLQRKLAAMKKAHSLAWHHLSETIINLYDASGPESYQRRPESLTELLQNEINLVFNLVAQRDSQVMRKLGELSHSDNNNMKSIAMVGLIYLPGTFVSGPFGMNFLDFSDDSNGRQIRRVSNRLRMYWAITIPLTFLTIVVWVVAFHGGALQEQLNQIKNRKKKARKIEA</sequence>
<evidence type="ECO:0000256" key="1">
    <source>
        <dbReference type="ARBA" id="ARBA00004141"/>
    </source>
</evidence>
<keyword evidence="7" id="KW-1185">Reference proteome</keyword>
<evidence type="ECO:0000256" key="4">
    <source>
        <dbReference type="ARBA" id="ARBA00023136"/>
    </source>
</evidence>
<dbReference type="Gene3D" id="1.20.58.340">
    <property type="entry name" value="Magnesium transport protein CorA, transmembrane region"/>
    <property type="match status" value="1"/>
</dbReference>
<dbReference type="EMBL" id="ML977003">
    <property type="protein sequence ID" value="KAF1953583.1"/>
    <property type="molecule type" value="Genomic_DNA"/>
</dbReference>
<keyword evidence="4 5" id="KW-0472">Membrane</keyword>
<dbReference type="AlphaFoldDB" id="A0A6A5TL39"/>
<keyword evidence="3 5" id="KW-1133">Transmembrane helix</keyword>
<keyword evidence="2 5" id="KW-0812">Transmembrane</keyword>